<name>A0ABM9B0P2_9BACT</name>
<comment type="caution">
    <text evidence="1">The sequence shown here is derived from an EMBL/GenBank/DDBJ whole genome shotgun (WGS) entry which is preliminary data.</text>
</comment>
<organism evidence="1 2">
    <name type="scientific">Neolewinella maritima</name>
    <dbReference type="NCBI Taxonomy" id="1383882"/>
    <lineage>
        <taxon>Bacteria</taxon>
        <taxon>Pseudomonadati</taxon>
        <taxon>Bacteroidota</taxon>
        <taxon>Saprospiria</taxon>
        <taxon>Saprospirales</taxon>
        <taxon>Lewinellaceae</taxon>
        <taxon>Neolewinella</taxon>
    </lineage>
</organism>
<evidence type="ECO:0000313" key="2">
    <source>
        <dbReference type="Proteomes" id="UP000837803"/>
    </source>
</evidence>
<reference evidence="1" key="1">
    <citation type="submission" date="2021-12" db="EMBL/GenBank/DDBJ databases">
        <authorList>
            <person name="Rodrigo-Torres L."/>
            <person name="Arahal R. D."/>
            <person name="Lucena T."/>
        </authorList>
    </citation>
    <scope>NUCLEOTIDE SEQUENCE</scope>
    <source>
        <strain evidence="1">CECT 8419</strain>
    </source>
</reference>
<gene>
    <name evidence="1" type="ORF">LEM8419_01697</name>
</gene>
<proteinExistence type="predicted"/>
<keyword evidence="2" id="KW-1185">Reference proteome</keyword>
<accession>A0ABM9B0P2</accession>
<dbReference type="EMBL" id="CAKLPZ010000002">
    <property type="protein sequence ID" value="CAH1000563.1"/>
    <property type="molecule type" value="Genomic_DNA"/>
</dbReference>
<dbReference type="InterPro" id="IPR007612">
    <property type="entry name" value="LOR"/>
</dbReference>
<sequence>MQAIRYPLTFSFKITTLANDFTATDASGQVVAYVRQKLLKFKEHIEVYSDDSRSRVNYHIRADRWIDWSAAYAFTDHRGTALGKIARKGWKSLWKAEYELIDAQDKPQYHIREENGWVKVIDGLVGEIPVLGWFTGYVFNPSYLVTDLRDREIARLTKQPSFFGKEFKVEKLGQIDEDDDDRIMLGLMMMILLERRRG</sequence>
<protein>
    <submittedName>
        <fullName evidence="1">Uncharacterized protein</fullName>
    </submittedName>
</protein>
<evidence type="ECO:0000313" key="1">
    <source>
        <dbReference type="EMBL" id="CAH1000563.1"/>
    </source>
</evidence>
<dbReference type="Pfam" id="PF04525">
    <property type="entry name" value="LOR"/>
    <property type="match status" value="1"/>
</dbReference>
<dbReference type="RefSeq" id="WP_238750603.1">
    <property type="nucleotide sequence ID" value="NZ_CAKLPZ010000002.1"/>
</dbReference>
<dbReference type="Proteomes" id="UP000837803">
    <property type="component" value="Unassembled WGS sequence"/>
</dbReference>